<dbReference type="SUPFAM" id="SSF63829">
    <property type="entry name" value="Calcium-dependent phosphotriesterase"/>
    <property type="match status" value="1"/>
</dbReference>
<dbReference type="InterPro" id="IPR011042">
    <property type="entry name" value="6-blade_b-propeller_TolB-like"/>
</dbReference>
<feature type="binding site" evidence="3">
    <location>
        <position position="101"/>
    </location>
    <ligand>
        <name>substrate</name>
    </ligand>
</feature>
<dbReference type="GO" id="GO:0019853">
    <property type="term" value="P:L-ascorbic acid biosynthetic process"/>
    <property type="evidence" value="ECO:0007669"/>
    <property type="project" value="TreeGrafter"/>
</dbReference>
<dbReference type="EMBL" id="FMXM01000003">
    <property type="protein sequence ID" value="SDA50121.1"/>
    <property type="molecule type" value="Genomic_DNA"/>
</dbReference>
<accession>A0A1G5VW41</accession>
<dbReference type="InterPro" id="IPR005511">
    <property type="entry name" value="SMP-30"/>
</dbReference>
<evidence type="ECO:0000256" key="2">
    <source>
        <dbReference type="PIRSR" id="PIRSR605511-1"/>
    </source>
</evidence>
<evidence type="ECO:0000259" key="4">
    <source>
        <dbReference type="Pfam" id="PF08450"/>
    </source>
</evidence>
<feature type="domain" description="SMP-30/Gluconolactonase/LRE-like region" evidence="4">
    <location>
        <begin position="16"/>
        <end position="257"/>
    </location>
</feature>
<dbReference type="RefSeq" id="WP_091575785.1">
    <property type="nucleotide sequence ID" value="NZ_FMXM01000003.1"/>
</dbReference>
<dbReference type="InterPro" id="IPR013658">
    <property type="entry name" value="SGL"/>
</dbReference>
<evidence type="ECO:0000313" key="5">
    <source>
        <dbReference type="EMBL" id="SDA50121.1"/>
    </source>
</evidence>
<dbReference type="PANTHER" id="PTHR10907">
    <property type="entry name" value="REGUCALCIN"/>
    <property type="match status" value="1"/>
</dbReference>
<dbReference type="PRINTS" id="PR01790">
    <property type="entry name" value="SMP30FAMILY"/>
</dbReference>
<dbReference type="PANTHER" id="PTHR10907:SF47">
    <property type="entry name" value="REGUCALCIN"/>
    <property type="match status" value="1"/>
</dbReference>
<feature type="binding site" evidence="3">
    <location>
        <position position="103"/>
    </location>
    <ligand>
        <name>substrate</name>
    </ligand>
</feature>
<feature type="active site" description="Proton donor/acceptor" evidence="2">
    <location>
        <position position="199"/>
    </location>
</feature>
<dbReference type="OrthoDB" id="2633250at2"/>
<dbReference type="STRING" id="1165689.SAMN02927914_00863"/>
<dbReference type="Proteomes" id="UP000198588">
    <property type="component" value="Unassembled WGS sequence"/>
</dbReference>
<comment type="similarity">
    <text evidence="1">Belongs to the SMP-30/CGR1 family.</text>
</comment>
<evidence type="ECO:0000256" key="3">
    <source>
        <dbReference type="PIRSR" id="PIRSR605511-2"/>
    </source>
</evidence>
<dbReference type="GO" id="GO:0004341">
    <property type="term" value="F:gluconolactonase activity"/>
    <property type="evidence" value="ECO:0007669"/>
    <property type="project" value="TreeGrafter"/>
</dbReference>
<sequence>MSEAIVSVLSDHVCQLGEGPSYDPATDTLYWFDIVNGQLLEKAGAGGALKIHELGQMASAIAIIDEQRQLIATETGLHVRDVVTGRLTLHTPIEADNPLTRSNDSRVHPCGALWTGTMGKKEEKGAGSIYWFFKGELRRLFSDITVSNSICFSQDGALAYYTDTSTGLLMRVACDPATGLPAGEPNVFVDHRSSKGYVDGSVVDRDGVLWNAVWGGKVVKAYAPDGTLLRSVAMPVTQPSCPAFVGKNADRLAVTSAWSGKDEKQRQLDPQAGMTFLLDIPVNGRFEPRVLIA</sequence>
<evidence type="ECO:0000256" key="1">
    <source>
        <dbReference type="ARBA" id="ARBA00008853"/>
    </source>
</evidence>
<feature type="binding site" evidence="3">
    <location>
        <position position="148"/>
    </location>
    <ligand>
        <name>a divalent metal cation</name>
        <dbReference type="ChEBI" id="CHEBI:60240"/>
    </ligand>
</feature>
<keyword evidence="3" id="KW-0862">Zinc</keyword>
<feature type="binding site" evidence="3">
    <location>
        <position position="18"/>
    </location>
    <ligand>
        <name>a divalent metal cation</name>
        <dbReference type="ChEBI" id="CHEBI:60240"/>
    </ligand>
</feature>
<evidence type="ECO:0000313" key="6">
    <source>
        <dbReference type="Proteomes" id="UP000198588"/>
    </source>
</evidence>
<protein>
    <submittedName>
        <fullName evidence="5">Sugar lactone lactonase YvrE</fullName>
    </submittedName>
</protein>
<dbReference type="AlphaFoldDB" id="A0A1G5VW41"/>
<dbReference type="Pfam" id="PF08450">
    <property type="entry name" value="SGL"/>
    <property type="match status" value="1"/>
</dbReference>
<keyword evidence="3" id="KW-0479">Metal-binding</keyword>
<dbReference type="GO" id="GO:0005509">
    <property type="term" value="F:calcium ion binding"/>
    <property type="evidence" value="ECO:0007669"/>
    <property type="project" value="TreeGrafter"/>
</dbReference>
<name>A0A1G5VW41_9HYPH</name>
<reference evidence="5 6" key="1">
    <citation type="submission" date="2016-10" db="EMBL/GenBank/DDBJ databases">
        <authorList>
            <person name="de Groot N.N."/>
        </authorList>
    </citation>
    <scope>NUCLEOTIDE SEQUENCE [LARGE SCALE GENOMIC DNA]</scope>
    <source>
        <strain evidence="5 6">CGMCC 1.12097</strain>
    </source>
</reference>
<gene>
    <name evidence="5" type="ORF">SAMN02927914_00863</name>
</gene>
<organism evidence="5 6">
    <name type="scientific">Mesorhizobium qingshengii</name>
    <dbReference type="NCBI Taxonomy" id="1165689"/>
    <lineage>
        <taxon>Bacteria</taxon>
        <taxon>Pseudomonadati</taxon>
        <taxon>Pseudomonadota</taxon>
        <taxon>Alphaproteobacteria</taxon>
        <taxon>Hyphomicrobiales</taxon>
        <taxon>Phyllobacteriaceae</taxon>
        <taxon>Mesorhizobium</taxon>
    </lineage>
</organism>
<proteinExistence type="inferred from homology"/>
<feature type="binding site" evidence="3">
    <location>
        <position position="199"/>
    </location>
    <ligand>
        <name>a divalent metal cation</name>
        <dbReference type="ChEBI" id="CHEBI:60240"/>
    </ligand>
</feature>
<dbReference type="Gene3D" id="2.120.10.30">
    <property type="entry name" value="TolB, C-terminal domain"/>
    <property type="match status" value="1"/>
</dbReference>
<comment type="cofactor">
    <cofactor evidence="3">
        <name>Zn(2+)</name>
        <dbReference type="ChEBI" id="CHEBI:29105"/>
    </cofactor>
    <text evidence="3">Binds 1 divalent metal cation per subunit.</text>
</comment>